<evidence type="ECO:0000256" key="3">
    <source>
        <dbReference type="ARBA" id="ARBA00022741"/>
    </source>
</evidence>
<dbReference type="InterPro" id="IPR029044">
    <property type="entry name" value="Nucleotide-diphossugar_trans"/>
</dbReference>
<dbReference type="InterPro" id="IPR011831">
    <property type="entry name" value="ADP-Glc_PPase"/>
</dbReference>
<feature type="domain" description="Glucose-1-phosphate adenylyltransferase/Bifunctional protein GlmU-like C-terminal hexapeptide" evidence="8">
    <location>
        <begin position="285"/>
        <end position="351"/>
    </location>
</feature>
<gene>
    <name evidence="9" type="primary">glgD</name>
    <name evidence="9" type="ORF">NQ502_05260</name>
</gene>
<dbReference type="InterPro" id="IPR011832">
    <property type="entry name" value="GlgDAde_trans"/>
</dbReference>
<reference evidence="9" key="1">
    <citation type="journal article" date="2022" name="Cell">
        <title>Design, construction, and in vivo augmentation of a complex gut microbiome.</title>
        <authorList>
            <person name="Cheng A.G."/>
            <person name="Ho P.Y."/>
            <person name="Aranda-Diaz A."/>
            <person name="Jain S."/>
            <person name="Yu F.B."/>
            <person name="Meng X."/>
            <person name="Wang M."/>
            <person name="Iakiviak M."/>
            <person name="Nagashima K."/>
            <person name="Zhao A."/>
            <person name="Murugkar P."/>
            <person name="Patil A."/>
            <person name="Atabakhsh K."/>
            <person name="Weakley A."/>
            <person name="Yan J."/>
            <person name="Brumbaugh A.R."/>
            <person name="Higginbottom S."/>
            <person name="Dimas A."/>
            <person name="Shiver A.L."/>
            <person name="Deutschbauer A."/>
            <person name="Neff N."/>
            <person name="Sonnenburg J.L."/>
            <person name="Huang K.C."/>
            <person name="Fischbach M.A."/>
        </authorList>
    </citation>
    <scope>NUCLEOTIDE SEQUENCE</scope>
    <source>
        <strain evidence="9">DSM 19829</strain>
    </source>
</reference>
<dbReference type="EMBL" id="CP102290">
    <property type="protein sequence ID" value="UWP60450.1"/>
    <property type="molecule type" value="Genomic_DNA"/>
</dbReference>
<dbReference type="InterPro" id="IPR005835">
    <property type="entry name" value="NTP_transferase_dom"/>
</dbReference>
<dbReference type="SUPFAM" id="SSF51161">
    <property type="entry name" value="Trimeric LpxA-like enzymes"/>
    <property type="match status" value="1"/>
</dbReference>
<name>A0ABY5VIQ9_9FIRM</name>
<keyword evidence="9" id="KW-0548">Nucleotidyltransferase</keyword>
<dbReference type="Gene3D" id="3.90.550.10">
    <property type="entry name" value="Spore Coat Polysaccharide Biosynthesis Protein SpsA, Chain A"/>
    <property type="match status" value="1"/>
</dbReference>
<accession>A0ABY5VIQ9</accession>
<evidence type="ECO:0000256" key="4">
    <source>
        <dbReference type="ARBA" id="ARBA00022840"/>
    </source>
</evidence>
<dbReference type="SUPFAM" id="SSF53448">
    <property type="entry name" value="Nucleotide-diphospho-sugar transferases"/>
    <property type="match status" value="1"/>
</dbReference>
<evidence type="ECO:0000256" key="5">
    <source>
        <dbReference type="ARBA" id="ARBA00023056"/>
    </source>
</evidence>
<sequence length="372" mass="42401">MRALGIILAGGNSNKMRELSKKRAIAAMPVAGSYRSIDFSLSNMSNSHIQKVAVLTQYNARSLNEHLSSSKWWDFGRKQGGLYVFTPTVTSDNSWWYRGTADAIYQNLEFLKSSHEPYVVIASGDGVYKLDYNKVLEYHIKKRADVTVVCTDCEAGTDISRFGVLKMNEDHRIEEFDEKPMISTSNTISTGIYIIRRRQLIEMIERCALEDRHDFVNDVLIRYKNLKRIYGYKIDTYWSNISTVESYYQTNMDFLKPEVRKHFFSDNPGICSKIDDLPPAKYNPDSQVKNSLISSGCIINGHVENSVLFKKVYVGNNCVIKNSIILNGVYLGDNTHIENCIVESRDTVRANSYHCGEDGIKIVVENNARYVI</sequence>
<evidence type="ECO:0000259" key="8">
    <source>
        <dbReference type="Pfam" id="PF24894"/>
    </source>
</evidence>
<protein>
    <submittedName>
        <fullName evidence="9">Glucose-1-phosphate adenylyltransferase subunit GlgD</fullName>
        <ecNumber evidence="9">2.7.7.27</ecNumber>
    </submittedName>
</protein>
<dbReference type="CDD" id="cd04651">
    <property type="entry name" value="LbH_G1P_AT_C"/>
    <property type="match status" value="1"/>
</dbReference>
<keyword evidence="10" id="KW-1185">Reference proteome</keyword>
<dbReference type="Proteomes" id="UP001060164">
    <property type="component" value="Chromosome"/>
</dbReference>
<evidence type="ECO:0000259" key="7">
    <source>
        <dbReference type="Pfam" id="PF00483"/>
    </source>
</evidence>
<evidence type="ECO:0000256" key="6">
    <source>
        <dbReference type="ARBA" id="ARBA00023277"/>
    </source>
</evidence>
<dbReference type="GO" id="GO:0008878">
    <property type="term" value="F:glucose-1-phosphate adenylyltransferase activity"/>
    <property type="evidence" value="ECO:0007669"/>
    <property type="project" value="UniProtKB-EC"/>
</dbReference>
<keyword evidence="2" id="KW-0321">Glycogen metabolism</keyword>
<dbReference type="InterPro" id="IPR056818">
    <property type="entry name" value="GlmU/GlgC-like_hexapep"/>
</dbReference>
<keyword evidence="5" id="KW-0320">Glycogen biosynthesis</keyword>
<dbReference type="InterPro" id="IPR011004">
    <property type="entry name" value="Trimer_LpxA-like_sf"/>
</dbReference>
<dbReference type="PANTHER" id="PTHR43523">
    <property type="entry name" value="GLUCOSE-1-PHOSPHATE ADENYLYLTRANSFERASE-RELATED"/>
    <property type="match status" value="1"/>
</dbReference>
<evidence type="ECO:0000313" key="9">
    <source>
        <dbReference type="EMBL" id="UWP60450.1"/>
    </source>
</evidence>
<keyword evidence="6" id="KW-0119">Carbohydrate metabolism</keyword>
<evidence type="ECO:0000256" key="2">
    <source>
        <dbReference type="ARBA" id="ARBA00022600"/>
    </source>
</evidence>
<dbReference type="PANTHER" id="PTHR43523:SF6">
    <property type="entry name" value="GLYCOGEN BIOSYNTHESIS PROTEIN GLGD"/>
    <property type="match status" value="1"/>
</dbReference>
<dbReference type="CDD" id="cd02508">
    <property type="entry name" value="ADP_Glucose_PP"/>
    <property type="match status" value="1"/>
</dbReference>
<evidence type="ECO:0000313" key="10">
    <source>
        <dbReference type="Proteomes" id="UP001060164"/>
    </source>
</evidence>
<keyword evidence="9" id="KW-0808">Transferase</keyword>
<feature type="domain" description="Nucleotidyl transferase" evidence="7">
    <location>
        <begin position="5"/>
        <end position="255"/>
    </location>
</feature>
<dbReference type="RefSeq" id="WP_028529117.1">
    <property type="nucleotide sequence ID" value="NZ_CABLBR010000019.1"/>
</dbReference>
<keyword evidence="4" id="KW-0067">ATP-binding</keyword>
<evidence type="ECO:0000256" key="1">
    <source>
        <dbReference type="ARBA" id="ARBA00010443"/>
    </source>
</evidence>
<dbReference type="NCBIfam" id="TIGR02092">
    <property type="entry name" value="glgD"/>
    <property type="match status" value="1"/>
</dbReference>
<proteinExistence type="inferred from homology"/>
<dbReference type="PROSITE" id="PS00809">
    <property type="entry name" value="ADP_GLC_PYROPHOSPH_2"/>
    <property type="match status" value="1"/>
</dbReference>
<dbReference type="EC" id="2.7.7.27" evidence="9"/>
<dbReference type="Gene3D" id="2.160.10.10">
    <property type="entry name" value="Hexapeptide repeat proteins"/>
    <property type="match status" value="1"/>
</dbReference>
<comment type="similarity">
    <text evidence="1">Belongs to the bacterial/plant glucose-1-phosphate adenylyltransferase family.</text>
</comment>
<dbReference type="InterPro" id="IPR005836">
    <property type="entry name" value="ADP_Glu_pyroP_CS"/>
</dbReference>
<organism evidence="9 10">
    <name type="scientific">Ruminococcus gauvreauii</name>
    <dbReference type="NCBI Taxonomy" id="438033"/>
    <lineage>
        <taxon>Bacteria</taxon>
        <taxon>Bacillati</taxon>
        <taxon>Bacillota</taxon>
        <taxon>Clostridia</taxon>
        <taxon>Eubacteriales</taxon>
        <taxon>Oscillospiraceae</taxon>
        <taxon>Ruminococcus</taxon>
    </lineage>
</organism>
<keyword evidence="3" id="KW-0547">Nucleotide-binding</keyword>
<dbReference type="Pfam" id="PF24894">
    <property type="entry name" value="Hexapep_GlmU"/>
    <property type="match status" value="1"/>
</dbReference>
<dbReference type="Pfam" id="PF00483">
    <property type="entry name" value="NTP_transferase"/>
    <property type="match status" value="1"/>
</dbReference>